<keyword evidence="2" id="KW-0540">Nuclease</keyword>
<dbReference type="InterPro" id="IPR004613">
    <property type="entry name" value="RNase_J"/>
</dbReference>
<dbReference type="Gene3D" id="3.40.50.10710">
    <property type="entry name" value="Metallo-hydrolase/oxidoreductase"/>
    <property type="match status" value="1"/>
</dbReference>
<dbReference type="Gene3D" id="3.60.15.10">
    <property type="entry name" value="Ribonuclease Z/Hydroxyacylglutathione hydrolase-like"/>
    <property type="match status" value="1"/>
</dbReference>
<dbReference type="InterPro" id="IPR055132">
    <property type="entry name" value="RNase_J_b_CASP"/>
</dbReference>
<dbReference type="RefSeq" id="WP_184263375.1">
    <property type="nucleotide sequence ID" value="NZ_JACIIX010000006.1"/>
</dbReference>
<dbReference type="NCBIfam" id="TIGR00649">
    <property type="entry name" value="MG423"/>
    <property type="match status" value="1"/>
</dbReference>
<dbReference type="AlphaFoldDB" id="A0A7W9ZFI6"/>
<dbReference type="SMART" id="SM00849">
    <property type="entry name" value="Lactamase_B"/>
    <property type="match status" value="1"/>
</dbReference>
<dbReference type="EC" id="3.1.-.-" evidence="9"/>
<dbReference type="InterPro" id="IPR001279">
    <property type="entry name" value="Metallo-B-lactamas"/>
</dbReference>
<dbReference type="InterPro" id="IPR042173">
    <property type="entry name" value="RNase_J_2"/>
</dbReference>
<keyword evidence="4 9" id="KW-0378">Hydrolase</keyword>
<dbReference type="EMBL" id="JACIIX010000006">
    <property type="protein sequence ID" value="MBB6210547.1"/>
    <property type="molecule type" value="Genomic_DNA"/>
</dbReference>
<evidence type="ECO:0000256" key="7">
    <source>
        <dbReference type="ARBA" id="ARBA00022884"/>
    </source>
</evidence>
<dbReference type="Pfam" id="PF22505">
    <property type="entry name" value="RNase_J_b_CASP"/>
    <property type="match status" value="1"/>
</dbReference>
<evidence type="ECO:0000256" key="4">
    <source>
        <dbReference type="ARBA" id="ARBA00022801"/>
    </source>
</evidence>
<dbReference type="GO" id="GO:0004527">
    <property type="term" value="F:exonuclease activity"/>
    <property type="evidence" value="ECO:0007669"/>
    <property type="project" value="UniProtKB-KW"/>
</dbReference>
<keyword evidence="6" id="KW-0269">Exonuclease</keyword>
<keyword evidence="5" id="KW-0862">Zinc</keyword>
<reference evidence="9 10" key="1">
    <citation type="submission" date="2020-08" db="EMBL/GenBank/DDBJ databases">
        <title>Genomic Encyclopedia of Type Strains, Phase IV (KMG-IV): sequencing the most valuable type-strain genomes for metagenomic binning, comparative biology and taxonomic classification.</title>
        <authorList>
            <person name="Goeker M."/>
        </authorList>
    </citation>
    <scope>NUCLEOTIDE SEQUENCE [LARGE SCALE GENOMIC DNA]</scope>
    <source>
        <strain evidence="9 10">DSM 11590</strain>
    </source>
</reference>
<dbReference type="InterPro" id="IPR036866">
    <property type="entry name" value="RibonucZ/Hydroxyglut_hydro"/>
</dbReference>
<keyword evidence="7" id="KW-0694">RNA-binding</keyword>
<dbReference type="SUPFAM" id="SSF56281">
    <property type="entry name" value="Metallo-hydrolase/oxidoreductase"/>
    <property type="match status" value="1"/>
</dbReference>
<dbReference type="InterPro" id="IPR011108">
    <property type="entry name" value="RMMBL"/>
</dbReference>
<dbReference type="GO" id="GO:0046872">
    <property type="term" value="F:metal ion binding"/>
    <property type="evidence" value="ECO:0007669"/>
    <property type="project" value="UniProtKB-KW"/>
</dbReference>
<evidence type="ECO:0000256" key="1">
    <source>
        <dbReference type="ARBA" id="ARBA00022490"/>
    </source>
</evidence>
<name>A0A7W9ZFI6_NOVIT</name>
<dbReference type="PANTHER" id="PTHR43694:SF1">
    <property type="entry name" value="RIBONUCLEASE J"/>
    <property type="match status" value="1"/>
</dbReference>
<accession>A0A7W9ZFI6</accession>
<dbReference type="PANTHER" id="PTHR43694">
    <property type="entry name" value="RIBONUCLEASE J"/>
    <property type="match status" value="1"/>
</dbReference>
<dbReference type="Pfam" id="PF12706">
    <property type="entry name" value="Lactamase_B_2"/>
    <property type="match status" value="1"/>
</dbReference>
<keyword evidence="10" id="KW-1185">Reference proteome</keyword>
<dbReference type="Pfam" id="PF07521">
    <property type="entry name" value="RMMBL"/>
    <property type="match status" value="1"/>
</dbReference>
<evidence type="ECO:0000256" key="3">
    <source>
        <dbReference type="ARBA" id="ARBA00022723"/>
    </source>
</evidence>
<keyword evidence="1" id="KW-0963">Cytoplasm</keyword>
<dbReference type="Proteomes" id="UP000544872">
    <property type="component" value="Unassembled WGS sequence"/>
</dbReference>
<evidence type="ECO:0000259" key="8">
    <source>
        <dbReference type="SMART" id="SM00849"/>
    </source>
</evidence>
<proteinExistence type="predicted"/>
<dbReference type="Gene3D" id="3.10.20.580">
    <property type="match status" value="1"/>
</dbReference>
<evidence type="ECO:0000313" key="10">
    <source>
        <dbReference type="Proteomes" id="UP000544872"/>
    </source>
</evidence>
<dbReference type="InterPro" id="IPR041636">
    <property type="entry name" value="RNase_J_C"/>
</dbReference>
<comment type="caution">
    <text evidence="9">The sequence shown here is derived from an EMBL/GenBank/DDBJ whole genome shotgun (WGS) entry which is preliminary data.</text>
</comment>
<evidence type="ECO:0000313" key="9">
    <source>
        <dbReference type="EMBL" id="MBB6210547.1"/>
    </source>
</evidence>
<dbReference type="GO" id="GO:0003723">
    <property type="term" value="F:RNA binding"/>
    <property type="evidence" value="ECO:0007669"/>
    <property type="project" value="UniProtKB-KW"/>
</dbReference>
<evidence type="ECO:0000256" key="5">
    <source>
        <dbReference type="ARBA" id="ARBA00022833"/>
    </source>
</evidence>
<organism evidence="9 10">
    <name type="scientific">Novispirillum itersonii</name>
    <name type="common">Aquaspirillum itersonii</name>
    <dbReference type="NCBI Taxonomy" id="189"/>
    <lineage>
        <taxon>Bacteria</taxon>
        <taxon>Pseudomonadati</taxon>
        <taxon>Pseudomonadota</taxon>
        <taxon>Alphaproteobacteria</taxon>
        <taxon>Rhodospirillales</taxon>
        <taxon>Novispirillaceae</taxon>
        <taxon>Novispirillum</taxon>
    </lineage>
</organism>
<protein>
    <submittedName>
        <fullName evidence="9">Ribonuclease J</fullName>
        <ecNumber evidence="9">3.1.-.-</ecNumber>
    </submittedName>
</protein>
<evidence type="ECO:0000256" key="6">
    <source>
        <dbReference type="ARBA" id="ARBA00022839"/>
    </source>
</evidence>
<evidence type="ECO:0000256" key="2">
    <source>
        <dbReference type="ARBA" id="ARBA00022722"/>
    </source>
</evidence>
<dbReference type="CDD" id="cd07714">
    <property type="entry name" value="RNaseJ_MBL-fold"/>
    <property type="match status" value="1"/>
</dbReference>
<dbReference type="Pfam" id="PF17770">
    <property type="entry name" value="RNase_J_C"/>
    <property type="match status" value="1"/>
</dbReference>
<feature type="domain" description="Metallo-beta-lactamase" evidence="8">
    <location>
        <begin position="29"/>
        <end position="213"/>
    </location>
</feature>
<keyword evidence="3" id="KW-0479">Metal-binding</keyword>
<gene>
    <name evidence="9" type="ORF">FHS48_001963</name>
</gene>
<sequence length="560" mass="61207">MSEKTLPQIRRAPKDGLVFLPLGGTGEIGMNLNVYGCNGKWLAVDMGVSFGDDSIPGVDVVMPDHLFLEEQAQDLVGIVITHAHEDHIGAVAYMWPDLRCPVYATPFAAEFLKLKLKEEGIEKDVPVHVVPLGGKINLDPFEIEFVSLTHSIPEPNGLMIRTPHGNVYHTGDWKLDPEPLVGPDADTKRLRELGDEGILAVISDSTNIMNPGHSGSEGEVRRSLTEVIGRFGGKVAVSCFASNVARLETVIGAARANGRQVCLVGRSLWRIVDVARECGYLQDVGRLLEAEQADRLPAREVLYVCTGSQGEPRAAMTRIAWGHHPYVKLGKGDVCLFSSRVIPGNERAIFRLHNQLVREGVEVITDRDAFIHVSGHPGQEEVAELYSLLRPQMVIPVHGERRHLQIHADFALNHGAQDTAVIDNGDVLQLAPLGPKVVASAPIGRLTVDGDRIVPMDSPVLKDRRKMVTNGAAVVTLVMEGTRLVADPLVTTHGLFTPDDDEEGGGDSLIRAVRDAVDRLDRREKADDDAVQEAARRALRKVLHIDQGRKPVTDVHLVRL</sequence>